<dbReference type="EMBL" id="JAEPBG010000014">
    <property type="protein sequence ID" value="MBK4737800.1"/>
    <property type="molecule type" value="Genomic_DNA"/>
</dbReference>
<sequence length="129" mass="14707">MSGTCSLQIDDIFEFPLFRKLVHAAKTRQHNQLTENQHARLFSAYVSTQPRSAGLLLGWCQMHSTRLSAALRQQGVGVRREKAVPLHRFKLEQHGIARLAELERKLAQSRARRFRKESSGQARAESNLS</sequence>
<dbReference type="RefSeq" id="WP_200596379.1">
    <property type="nucleotide sequence ID" value="NZ_JAEPBG010000014.1"/>
</dbReference>
<organism evidence="2 3">
    <name type="scientific">Noviherbaspirillum pedocola</name>
    <dbReference type="NCBI Taxonomy" id="2801341"/>
    <lineage>
        <taxon>Bacteria</taxon>
        <taxon>Pseudomonadati</taxon>
        <taxon>Pseudomonadota</taxon>
        <taxon>Betaproteobacteria</taxon>
        <taxon>Burkholderiales</taxon>
        <taxon>Oxalobacteraceae</taxon>
        <taxon>Noviherbaspirillum</taxon>
    </lineage>
</organism>
<accession>A0A934W8P0</accession>
<evidence type="ECO:0000313" key="3">
    <source>
        <dbReference type="Proteomes" id="UP000622890"/>
    </source>
</evidence>
<gene>
    <name evidence="2" type="ORF">JJB74_24530</name>
</gene>
<dbReference type="AlphaFoldDB" id="A0A934W8P0"/>
<reference evidence="2" key="1">
    <citation type="submission" date="2021-01" db="EMBL/GenBank/DDBJ databases">
        <title>Genome sequence of strain Noviherbaspirillum sp. DKR-6.</title>
        <authorList>
            <person name="Chaudhary D.K."/>
        </authorList>
    </citation>
    <scope>NUCLEOTIDE SEQUENCE</scope>
    <source>
        <strain evidence="2">DKR-6</strain>
    </source>
</reference>
<keyword evidence="3" id="KW-1185">Reference proteome</keyword>
<proteinExistence type="predicted"/>
<evidence type="ECO:0000313" key="2">
    <source>
        <dbReference type="EMBL" id="MBK4737800.1"/>
    </source>
</evidence>
<feature type="region of interest" description="Disordered" evidence="1">
    <location>
        <begin position="110"/>
        <end position="129"/>
    </location>
</feature>
<name>A0A934W8P0_9BURK</name>
<comment type="caution">
    <text evidence="2">The sequence shown here is derived from an EMBL/GenBank/DDBJ whole genome shotgun (WGS) entry which is preliminary data.</text>
</comment>
<feature type="compositionally biased region" description="Polar residues" evidence="1">
    <location>
        <begin position="119"/>
        <end position="129"/>
    </location>
</feature>
<evidence type="ECO:0000256" key="1">
    <source>
        <dbReference type="SAM" id="MobiDB-lite"/>
    </source>
</evidence>
<dbReference type="Proteomes" id="UP000622890">
    <property type="component" value="Unassembled WGS sequence"/>
</dbReference>
<protein>
    <submittedName>
        <fullName evidence="2">Uncharacterized protein</fullName>
    </submittedName>
</protein>